<dbReference type="SMART" id="SM00530">
    <property type="entry name" value="HTH_XRE"/>
    <property type="match status" value="1"/>
</dbReference>
<gene>
    <name evidence="3" type="ordered locus">HCH_04628</name>
</gene>
<dbReference type="eggNOG" id="COG3655">
    <property type="taxonomic scope" value="Bacteria"/>
</dbReference>
<evidence type="ECO:0000259" key="2">
    <source>
        <dbReference type="PROSITE" id="PS50943"/>
    </source>
</evidence>
<keyword evidence="4" id="KW-1185">Reference proteome</keyword>
<dbReference type="HOGENOM" id="CLU_090969_0_0_6"/>
<dbReference type="EMBL" id="CP000155">
    <property type="protein sequence ID" value="ABC31327.1"/>
    <property type="molecule type" value="Genomic_DNA"/>
</dbReference>
<dbReference type="Pfam" id="PF01381">
    <property type="entry name" value="HTH_3"/>
    <property type="match status" value="1"/>
</dbReference>
<keyword evidence="1" id="KW-0175">Coiled coil</keyword>
<feature type="domain" description="HTH cro/C1-type" evidence="2">
    <location>
        <begin position="20"/>
        <end position="73"/>
    </location>
</feature>
<dbReference type="KEGG" id="hch:HCH_04628"/>
<proteinExistence type="predicted"/>
<evidence type="ECO:0000313" key="3">
    <source>
        <dbReference type="EMBL" id="ABC31327.1"/>
    </source>
</evidence>
<dbReference type="SUPFAM" id="SSF47413">
    <property type="entry name" value="lambda repressor-like DNA-binding domains"/>
    <property type="match status" value="1"/>
</dbReference>
<dbReference type="Gene3D" id="1.10.260.40">
    <property type="entry name" value="lambda repressor-like DNA-binding domains"/>
    <property type="match status" value="1"/>
</dbReference>
<dbReference type="GO" id="GO:0003677">
    <property type="term" value="F:DNA binding"/>
    <property type="evidence" value="ECO:0007669"/>
    <property type="project" value="InterPro"/>
</dbReference>
<dbReference type="InterPro" id="IPR001387">
    <property type="entry name" value="Cro/C1-type_HTH"/>
</dbReference>
<organism evidence="3 4">
    <name type="scientific">Hahella chejuensis (strain KCTC 2396)</name>
    <dbReference type="NCBI Taxonomy" id="349521"/>
    <lineage>
        <taxon>Bacteria</taxon>
        <taxon>Pseudomonadati</taxon>
        <taxon>Pseudomonadota</taxon>
        <taxon>Gammaproteobacteria</taxon>
        <taxon>Oceanospirillales</taxon>
        <taxon>Hahellaceae</taxon>
        <taxon>Hahella</taxon>
    </lineage>
</organism>
<sequence length="267" mass="30967">MKQEQAVNQGSDRSELIAVLKTALKAKGLTYRDIAEKLGVSEQSVKRLFRDQDCALSRLEKICEAIGVSLLDLMLVARHRQEPLTRITPEQEGFLASHISHFNILFLLTQGYSVTDIQTRHRLSEAQMYAFLRALEVWRFLDIKQGLEIRLRVEGHLSFPLGGALHEHIKGMNSRFLSQVLDEYEQDDRLFDSGFRRVSQSTLQRWRREMEELIRQVRRSAYQDERLLPTDQLVPVKWTLCLSPFDWFAQLEVNPEDALNALSKQDA</sequence>
<dbReference type="OrthoDB" id="5298444at2"/>
<evidence type="ECO:0000313" key="4">
    <source>
        <dbReference type="Proteomes" id="UP000000238"/>
    </source>
</evidence>
<protein>
    <submittedName>
        <fullName evidence="3">Predicted transcriptional regulator</fullName>
    </submittedName>
</protein>
<dbReference type="InterPro" id="IPR010982">
    <property type="entry name" value="Lambda_DNA-bd_dom_sf"/>
</dbReference>
<feature type="coiled-coil region" evidence="1">
    <location>
        <begin position="196"/>
        <end position="223"/>
    </location>
</feature>
<dbReference type="RefSeq" id="WP_011398392.1">
    <property type="nucleotide sequence ID" value="NC_007645.1"/>
</dbReference>
<dbReference type="Proteomes" id="UP000000238">
    <property type="component" value="Chromosome"/>
</dbReference>
<name>Q2SDE7_HAHCH</name>
<dbReference type="PROSITE" id="PS50943">
    <property type="entry name" value="HTH_CROC1"/>
    <property type="match status" value="1"/>
</dbReference>
<dbReference type="CDD" id="cd00093">
    <property type="entry name" value="HTH_XRE"/>
    <property type="match status" value="1"/>
</dbReference>
<evidence type="ECO:0000256" key="1">
    <source>
        <dbReference type="SAM" id="Coils"/>
    </source>
</evidence>
<dbReference type="AlphaFoldDB" id="Q2SDE7"/>
<reference evidence="3 4" key="1">
    <citation type="journal article" date="2005" name="Nucleic Acids Res.">
        <title>Genomic blueprint of Hahella chejuensis, a marine microbe producing an algicidal agent.</title>
        <authorList>
            <person name="Jeong H."/>
            <person name="Yim J.H."/>
            <person name="Lee C."/>
            <person name="Choi S.-H."/>
            <person name="Park Y.K."/>
            <person name="Yoon S.H."/>
            <person name="Hur C.-G."/>
            <person name="Kang H.-Y."/>
            <person name="Kim D."/>
            <person name="Lee H.H."/>
            <person name="Park K.H."/>
            <person name="Park S.-H."/>
            <person name="Park H.-S."/>
            <person name="Lee H.K."/>
            <person name="Oh T.K."/>
            <person name="Kim J.F."/>
        </authorList>
    </citation>
    <scope>NUCLEOTIDE SEQUENCE [LARGE SCALE GENOMIC DNA]</scope>
    <source>
        <strain evidence="3 4">KCTC 2396</strain>
    </source>
</reference>
<accession>Q2SDE7</accession>